<accession>A0A8H9Y586</accession>
<name>A0A8H9Y586_9CORY</name>
<evidence type="ECO:0000256" key="1">
    <source>
        <dbReference type="SAM" id="Phobius"/>
    </source>
</evidence>
<gene>
    <name evidence="2" type="ORF">FHU32_000390</name>
</gene>
<dbReference type="AlphaFoldDB" id="A0A8H9Y586"/>
<feature type="transmembrane region" description="Helical" evidence="1">
    <location>
        <begin position="44"/>
        <end position="63"/>
    </location>
</feature>
<evidence type="ECO:0000313" key="2">
    <source>
        <dbReference type="EMBL" id="MBB3115202.1"/>
    </source>
</evidence>
<keyword evidence="1" id="KW-0812">Transmembrane</keyword>
<comment type="caution">
    <text evidence="2">The sequence shown here is derived from an EMBL/GenBank/DDBJ whole genome shotgun (WGS) entry which is preliminary data.</text>
</comment>
<keyword evidence="1" id="KW-0472">Membrane</keyword>
<evidence type="ECO:0000313" key="3">
    <source>
        <dbReference type="Proteomes" id="UP000612712"/>
    </source>
</evidence>
<keyword evidence="1" id="KW-1133">Transmembrane helix</keyword>
<protein>
    <recommendedName>
        <fullName evidence="4">TM2 domain-containing protein</fullName>
    </recommendedName>
</protein>
<evidence type="ECO:0008006" key="4">
    <source>
        <dbReference type="Google" id="ProtNLM"/>
    </source>
</evidence>
<dbReference type="Proteomes" id="UP000612712">
    <property type="component" value="Unassembled WGS sequence"/>
</dbReference>
<reference evidence="2" key="1">
    <citation type="submission" date="2020-08" db="EMBL/GenBank/DDBJ databases">
        <title>Sequencing the genomes of 1000 actinobacteria strains.</title>
        <authorList>
            <person name="Klenk H.-P."/>
        </authorList>
    </citation>
    <scope>NUCLEOTIDE SEQUENCE</scope>
    <source>
        <strain evidence="2">DSM 20582</strain>
    </source>
</reference>
<proteinExistence type="predicted"/>
<dbReference type="EMBL" id="JACHWT010000001">
    <property type="protein sequence ID" value="MBB3115202.1"/>
    <property type="molecule type" value="Genomic_DNA"/>
</dbReference>
<organism evidence="2 3">
    <name type="scientific">Corynebacterium bovis DSM 20582 = CIP 54.80</name>
    <dbReference type="NCBI Taxonomy" id="927655"/>
    <lineage>
        <taxon>Bacteria</taxon>
        <taxon>Bacillati</taxon>
        <taxon>Actinomycetota</taxon>
        <taxon>Actinomycetes</taxon>
        <taxon>Mycobacteriales</taxon>
        <taxon>Corynebacteriaceae</taxon>
        <taxon>Corynebacterium</taxon>
    </lineage>
</organism>
<sequence length="139" mass="15887">MFGYVPQFGDLNPRHIDHTPVPRTKSRAYQMACWSVWLGGHDFFLGRTFAGAIHYAFTIAMALSWLYSWQLFLAMVAINASWCVLSIRKIALSRADDPIYSGCTPSWFFPSMRIVLINILWGLNFWKNSSPADGTQYRG</sequence>